<gene>
    <name evidence="1" type="ORF">A8C56_23560</name>
</gene>
<evidence type="ECO:0008006" key="3">
    <source>
        <dbReference type="Google" id="ProtNLM"/>
    </source>
</evidence>
<proteinExistence type="predicted"/>
<reference evidence="1 2" key="1">
    <citation type="submission" date="2016-05" db="EMBL/GenBank/DDBJ databases">
        <title>Niabella ginsenosidivorans BS26 whole genome sequencing.</title>
        <authorList>
            <person name="Im W.T."/>
            <person name="Siddiqi M.Z."/>
        </authorList>
    </citation>
    <scope>NUCLEOTIDE SEQUENCE [LARGE SCALE GENOMIC DNA]</scope>
    <source>
        <strain evidence="1 2">BS26</strain>
    </source>
</reference>
<name>A0A1A9IC80_9BACT</name>
<dbReference type="Gene3D" id="3.40.50.300">
    <property type="entry name" value="P-loop containing nucleotide triphosphate hydrolases"/>
    <property type="match status" value="1"/>
</dbReference>
<dbReference type="KEGG" id="nia:A8C56_23560"/>
<dbReference type="AlphaFoldDB" id="A0A1A9IC80"/>
<evidence type="ECO:0000313" key="1">
    <source>
        <dbReference type="EMBL" id="ANH84184.1"/>
    </source>
</evidence>
<accession>A0A1A9IC80</accession>
<dbReference type="Proteomes" id="UP000077667">
    <property type="component" value="Chromosome"/>
</dbReference>
<dbReference type="Pfam" id="PF13481">
    <property type="entry name" value="AAA_25"/>
    <property type="match status" value="1"/>
</dbReference>
<organism evidence="1 2">
    <name type="scientific">Niabella ginsenosidivorans</name>
    <dbReference type="NCBI Taxonomy" id="1176587"/>
    <lineage>
        <taxon>Bacteria</taxon>
        <taxon>Pseudomonadati</taxon>
        <taxon>Bacteroidota</taxon>
        <taxon>Chitinophagia</taxon>
        <taxon>Chitinophagales</taxon>
        <taxon>Chitinophagaceae</taxon>
        <taxon>Niabella</taxon>
    </lineage>
</organism>
<protein>
    <recommendedName>
        <fullName evidence="3">LuxR family transcriptional regulator</fullName>
    </recommendedName>
</protein>
<sequence length="334" mass="37685">MEEQHSKDNSIYPEIVAQEIEAIQNHAASNDVGLFELQTANDAIKEAASMPDPVYLFDCLIQEGEMVICFADTGLGKTVLCMQAAIHIAQQGYKVLFLDLELSKKQFQKRYTSDNGAAYKMPETLYRIGYSRMRRAPKDISYTGFFLQSLSALIDCTGAQVVFIDNLTKLAAGDTDTAKATIPILEGLNDLKAERGITIVAIEHNKKVDTTRPIQLNDLQGSKMKANLVDSVFTIGRSATDKYLRYVKQVKVRDGELRYDLENVALYQLVKDDYLRFELIGYGNEFEHLKNLTEKDTTARKEEARVLREQGVSNREIGRRMGVSEGAVRKWFKT</sequence>
<dbReference type="STRING" id="1176587.A8C56_23560"/>
<dbReference type="EMBL" id="CP015772">
    <property type="protein sequence ID" value="ANH84184.1"/>
    <property type="molecule type" value="Genomic_DNA"/>
</dbReference>
<evidence type="ECO:0000313" key="2">
    <source>
        <dbReference type="Proteomes" id="UP000077667"/>
    </source>
</evidence>
<keyword evidence="2" id="KW-1185">Reference proteome</keyword>
<dbReference type="InterPro" id="IPR027417">
    <property type="entry name" value="P-loop_NTPase"/>
</dbReference>
<dbReference type="SUPFAM" id="SSF52540">
    <property type="entry name" value="P-loop containing nucleoside triphosphate hydrolases"/>
    <property type="match status" value="1"/>
</dbReference>